<sequence length="117" mass="13032">MLLNTLKFFHPPPSPKRRLMKHARRKGVLSGTRKSIVSSLHSLPNSTGKRVLSWNDHCLIVVAVPERKGGMLSANKEKGQTSGTKEGPWDCLWREVKETGVIRRGILGGCLHRISLV</sequence>
<evidence type="ECO:0000313" key="1">
    <source>
        <dbReference type="EMBL" id="GIY34673.1"/>
    </source>
</evidence>
<gene>
    <name evidence="1" type="ORF">CEXT_679321</name>
</gene>
<name>A0AAV4SJR6_CAEEX</name>
<evidence type="ECO:0000313" key="2">
    <source>
        <dbReference type="Proteomes" id="UP001054945"/>
    </source>
</evidence>
<dbReference type="AlphaFoldDB" id="A0AAV4SJR6"/>
<keyword evidence="2" id="KW-1185">Reference proteome</keyword>
<reference evidence="1 2" key="1">
    <citation type="submission" date="2021-06" db="EMBL/GenBank/DDBJ databases">
        <title>Caerostris extrusa draft genome.</title>
        <authorList>
            <person name="Kono N."/>
            <person name="Arakawa K."/>
        </authorList>
    </citation>
    <scope>NUCLEOTIDE SEQUENCE [LARGE SCALE GENOMIC DNA]</scope>
</reference>
<comment type="caution">
    <text evidence="1">The sequence shown here is derived from an EMBL/GenBank/DDBJ whole genome shotgun (WGS) entry which is preliminary data.</text>
</comment>
<proteinExistence type="predicted"/>
<accession>A0AAV4SJR6</accession>
<protein>
    <submittedName>
        <fullName evidence="1">Uncharacterized protein</fullName>
    </submittedName>
</protein>
<dbReference type="Proteomes" id="UP001054945">
    <property type="component" value="Unassembled WGS sequence"/>
</dbReference>
<dbReference type="EMBL" id="BPLR01009796">
    <property type="protein sequence ID" value="GIY34673.1"/>
    <property type="molecule type" value="Genomic_DNA"/>
</dbReference>
<organism evidence="1 2">
    <name type="scientific">Caerostris extrusa</name>
    <name type="common">Bark spider</name>
    <name type="synonym">Caerostris bankana</name>
    <dbReference type="NCBI Taxonomy" id="172846"/>
    <lineage>
        <taxon>Eukaryota</taxon>
        <taxon>Metazoa</taxon>
        <taxon>Ecdysozoa</taxon>
        <taxon>Arthropoda</taxon>
        <taxon>Chelicerata</taxon>
        <taxon>Arachnida</taxon>
        <taxon>Araneae</taxon>
        <taxon>Araneomorphae</taxon>
        <taxon>Entelegynae</taxon>
        <taxon>Araneoidea</taxon>
        <taxon>Araneidae</taxon>
        <taxon>Caerostris</taxon>
    </lineage>
</organism>